<dbReference type="AlphaFoldDB" id="E6QIU3"/>
<dbReference type="InterPro" id="IPR027417">
    <property type="entry name" value="P-loop_NTPase"/>
</dbReference>
<dbReference type="NCBIfam" id="NF003828">
    <property type="entry name" value="PRK05416.1"/>
    <property type="match status" value="1"/>
</dbReference>
<dbReference type="GO" id="GO:0016301">
    <property type="term" value="F:kinase activity"/>
    <property type="evidence" value="ECO:0007669"/>
    <property type="project" value="UniProtKB-KW"/>
</dbReference>
<dbReference type="PIRSF" id="PIRSF005052">
    <property type="entry name" value="P-loopkin"/>
    <property type="match status" value="1"/>
</dbReference>
<accession>E6QIU3</accession>
<dbReference type="GO" id="GO:0005524">
    <property type="term" value="F:ATP binding"/>
    <property type="evidence" value="ECO:0007669"/>
    <property type="project" value="UniProtKB-KW"/>
</dbReference>
<dbReference type="InterPro" id="IPR053930">
    <property type="entry name" value="RapZ-like_N"/>
</dbReference>
<dbReference type="SUPFAM" id="SSF52540">
    <property type="entry name" value="P-loop containing nucleoside triphosphate hydrolases"/>
    <property type="match status" value="1"/>
</dbReference>
<proteinExistence type="inferred from homology"/>
<evidence type="ECO:0000259" key="5">
    <source>
        <dbReference type="Pfam" id="PF22740"/>
    </source>
</evidence>
<sequence length="324" mass="35579">MCSFAEEDWEASATSASVPSPDAIPHPEKTLVVVTGISGSGKASALRAFEDLGFYAVDNLPLELLLNFAALVHDSPEMVRAAIVVDVREGPALDRLPSILLQVRERLKTTVLFLDASDAVLIRRYSETRRPHPLSLAEQGQSEILTGGMVPGSITSERQLLDAVRNVADVIVDTSGFNVHELRAYIQARFSPLTSEASPSGQMLVSCLSFGFKNGVPLDVDLLFDIRFLPNPHFVPEFRKLTGLDQGVADYIRGFSQTAEFLERVTGLLDFLMPHYVQEGKSYLTIGFGCTGGQHRSVMMAEEFARRLSASGYRVKAIHRDVPR</sequence>
<keyword evidence="2" id="KW-0067">ATP-binding</keyword>
<keyword evidence="6" id="KW-0808">Transferase</keyword>
<dbReference type="PANTHER" id="PTHR30448:SF0">
    <property type="entry name" value="RNASE ADAPTER PROTEIN RAPZ"/>
    <property type="match status" value="1"/>
</dbReference>
<organism evidence="6">
    <name type="scientific">mine drainage metagenome</name>
    <dbReference type="NCBI Taxonomy" id="410659"/>
    <lineage>
        <taxon>unclassified sequences</taxon>
        <taxon>metagenomes</taxon>
        <taxon>ecological metagenomes</taxon>
    </lineage>
</organism>
<evidence type="ECO:0000259" key="4">
    <source>
        <dbReference type="Pfam" id="PF03668"/>
    </source>
</evidence>
<dbReference type="GO" id="GO:0005525">
    <property type="term" value="F:GTP binding"/>
    <property type="evidence" value="ECO:0007669"/>
    <property type="project" value="UniProtKB-KW"/>
</dbReference>
<dbReference type="Pfam" id="PF03668">
    <property type="entry name" value="RapZ-like_N"/>
    <property type="match status" value="1"/>
</dbReference>
<dbReference type="InterPro" id="IPR005337">
    <property type="entry name" value="RapZ-like"/>
</dbReference>
<evidence type="ECO:0000256" key="1">
    <source>
        <dbReference type="ARBA" id="ARBA00022741"/>
    </source>
</evidence>
<keyword evidence="1" id="KW-0547">Nucleotide-binding</keyword>
<dbReference type="InterPro" id="IPR053931">
    <property type="entry name" value="RapZ_C"/>
</dbReference>
<keyword evidence="3" id="KW-0342">GTP-binding</keyword>
<comment type="caution">
    <text evidence="6">The sequence shown here is derived from an EMBL/GenBank/DDBJ whole genome shotgun (WGS) entry which is preliminary data.</text>
</comment>
<evidence type="ECO:0000256" key="2">
    <source>
        <dbReference type="ARBA" id="ARBA00022840"/>
    </source>
</evidence>
<evidence type="ECO:0000313" key="6">
    <source>
        <dbReference type="EMBL" id="CBI07159.1"/>
    </source>
</evidence>
<feature type="domain" description="RapZ-like N-terminal" evidence="4">
    <location>
        <begin position="31"/>
        <end position="190"/>
    </location>
</feature>
<dbReference type="Pfam" id="PF22740">
    <property type="entry name" value="PapZ_C"/>
    <property type="match status" value="1"/>
</dbReference>
<feature type="domain" description="RapZ C-terminal" evidence="5">
    <location>
        <begin position="204"/>
        <end position="322"/>
    </location>
</feature>
<keyword evidence="6" id="KW-0418">Kinase</keyword>
<dbReference type="PANTHER" id="PTHR30448">
    <property type="entry name" value="RNASE ADAPTER PROTEIN RAPZ"/>
    <property type="match status" value="1"/>
</dbReference>
<evidence type="ECO:0000256" key="3">
    <source>
        <dbReference type="ARBA" id="ARBA00023134"/>
    </source>
</evidence>
<dbReference type="HAMAP" id="MF_00636">
    <property type="entry name" value="RapZ_like"/>
    <property type="match status" value="1"/>
</dbReference>
<dbReference type="EMBL" id="CABQ01000071">
    <property type="protein sequence ID" value="CBI07159.1"/>
    <property type="molecule type" value="Genomic_DNA"/>
</dbReference>
<reference evidence="6" key="1">
    <citation type="submission" date="2009-10" db="EMBL/GenBank/DDBJ databases">
        <title>Diversity of trophic interactions inside an arsenic-rich microbial ecosystem.</title>
        <authorList>
            <person name="Bertin P.N."/>
            <person name="Heinrich-Salmeron A."/>
            <person name="Pelletier E."/>
            <person name="Goulhen-Chollet F."/>
            <person name="Arsene-Ploetze F."/>
            <person name="Gallien S."/>
            <person name="Calteau A."/>
            <person name="Vallenet D."/>
            <person name="Casiot C."/>
            <person name="Chane-Woon-Ming B."/>
            <person name="Giloteaux L."/>
            <person name="Barakat M."/>
            <person name="Bonnefoy V."/>
            <person name="Bruneel O."/>
            <person name="Chandler M."/>
            <person name="Cleiss J."/>
            <person name="Duran R."/>
            <person name="Elbaz-Poulichet F."/>
            <person name="Fonknechten N."/>
            <person name="Lauga B."/>
            <person name="Mornico D."/>
            <person name="Ortet P."/>
            <person name="Schaeffer C."/>
            <person name="Siguier P."/>
            <person name="Alexander Thil Smith A."/>
            <person name="Van Dorsselaer A."/>
            <person name="Weissenbach J."/>
            <person name="Medigue C."/>
            <person name="Le Paslier D."/>
        </authorList>
    </citation>
    <scope>NUCLEOTIDE SEQUENCE</scope>
</reference>
<protein>
    <submittedName>
        <fullName evidence="6">Putative ATPase/kinase</fullName>
    </submittedName>
</protein>
<name>E6QIU3_9ZZZZ</name>
<gene>
    <name evidence="6" type="primary">yvcJ</name>
    <name evidence="6" type="ORF">CARN6_0478</name>
</gene>